<protein>
    <submittedName>
        <fullName evidence="1">Uncharacterized protein</fullName>
    </submittedName>
</protein>
<evidence type="ECO:0000313" key="2">
    <source>
        <dbReference type="Proteomes" id="UP000596427"/>
    </source>
</evidence>
<dbReference type="KEGG" id="xdi:EZH22_24655"/>
<organism evidence="1 2">
    <name type="scientific">Xanthobacter dioxanivorans</name>
    <dbReference type="NCBI Taxonomy" id="2528964"/>
    <lineage>
        <taxon>Bacteria</taxon>
        <taxon>Pseudomonadati</taxon>
        <taxon>Pseudomonadota</taxon>
        <taxon>Alphaproteobacteria</taxon>
        <taxon>Hyphomicrobiales</taxon>
        <taxon>Xanthobacteraceae</taxon>
        <taxon>Xanthobacter</taxon>
    </lineage>
</organism>
<dbReference type="EMBL" id="CP063362">
    <property type="protein sequence ID" value="QRG06141.1"/>
    <property type="molecule type" value="Genomic_DNA"/>
</dbReference>
<dbReference type="AlphaFoldDB" id="A0A974PMP9"/>
<evidence type="ECO:0000313" key="1">
    <source>
        <dbReference type="EMBL" id="QRG06141.1"/>
    </source>
</evidence>
<proteinExistence type="predicted"/>
<keyword evidence="2" id="KW-1185">Reference proteome</keyword>
<reference evidence="1 2" key="1">
    <citation type="submission" date="2020-10" db="EMBL/GenBank/DDBJ databases">
        <title>Degradation of 1,4-Dioxane by Xanthobacter sp. YN2, via a Novel Group-2 Soluble Di-Iron Monooxygenase.</title>
        <authorList>
            <person name="Ma F."/>
            <person name="Wang Y."/>
            <person name="Yang J."/>
            <person name="Guo H."/>
            <person name="Su D."/>
            <person name="Yu L."/>
        </authorList>
    </citation>
    <scope>NUCLEOTIDE SEQUENCE [LARGE SCALE GENOMIC DNA]</scope>
    <source>
        <strain evidence="1 2">YN2</strain>
    </source>
</reference>
<sequence>MSSEMQERIARAIWESRNGKPAPDKYWAHQVKALRELADEFPEYPLGGDGVSDAFRDALAVMKAMREPTPEMEKTGDGFIDFGSDFTETWRAALDAEITLAEGGSRDRD</sequence>
<name>A0A974PMP9_9HYPH</name>
<dbReference type="RefSeq" id="WP_203193020.1">
    <property type="nucleotide sequence ID" value="NZ_CP063362.1"/>
</dbReference>
<dbReference type="Proteomes" id="UP000596427">
    <property type="component" value="Chromosome"/>
</dbReference>
<gene>
    <name evidence="1" type="ORF">EZH22_24655</name>
</gene>
<accession>A0A974PMP9</accession>